<dbReference type="Gene3D" id="3.30.420.10">
    <property type="entry name" value="Ribonuclease H-like superfamily/Ribonuclease H"/>
    <property type="match status" value="1"/>
</dbReference>
<keyword evidence="4" id="KW-1185">Reference proteome</keyword>
<dbReference type="InterPro" id="IPR002156">
    <property type="entry name" value="RNaseH_domain"/>
</dbReference>
<dbReference type="AlphaFoldDB" id="A0A2H3ALV2"/>
<name>A0A2H3ALV2_9AGAR</name>
<dbReference type="EMBL" id="KZ293496">
    <property type="protein sequence ID" value="PBK59859.1"/>
    <property type="molecule type" value="Genomic_DNA"/>
</dbReference>
<dbReference type="STRING" id="1076256.A0A2H3ALV2"/>
<sequence length="187" mass="20626">HKIRTAGDAERLARNLDSDRHTQRGRCICEACKYARDQVGCISPRKCFQKTKSMLDALSPKWNPMTNTPSGEPNRDREDDEPDGDVHIFEPNLVTTGTLADAFRIFVDTDECHTVYSPEGRDTTPDTLTTVYTDGSAIRCGTDEASAGAGIFYGEQDVRNRSIRLPNEVGRTNQVSELVGAKSAAED</sequence>
<dbReference type="GO" id="GO:0004523">
    <property type="term" value="F:RNA-DNA hybrid ribonuclease activity"/>
    <property type="evidence" value="ECO:0007669"/>
    <property type="project" value="InterPro"/>
</dbReference>
<accession>A0A2H3ALV2</accession>
<feature type="domain" description="RNase H type-1" evidence="2">
    <location>
        <begin position="125"/>
        <end position="187"/>
    </location>
</feature>
<organism evidence="3 4">
    <name type="scientific">Armillaria solidipes</name>
    <dbReference type="NCBI Taxonomy" id="1076256"/>
    <lineage>
        <taxon>Eukaryota</taxon>
        <taxon>Fungi</taxon>
        <taxon>Dikarya</taxon>
        <taxon>Basidiomycota</taxon>
        <taxon>Agaricomycotina</taxon>
        <taxon>Agaricomycetes</taxon>
        <taxon>Agaricomycetidae</taxon>
        <taxon>Agaricales</taxon>
        <taxon>Marasmiineae</taxon>
        <taxon>Physalacriaceae</taxon>
        <taxon>Armillaria</taxon>
    </lineage>
</organism>
<reference evidence="4" key="1">
    <citation type="journal article" date="2017" name="Nat. Ecol. Evol.">
        <title>Genome expansion and lineage-specific genetic innovations in the forest pathogenic fungi Armillaria.</title>
        <authorList>
            <person name="Sipos G."/>
            <person name="Prasanna A.N."/>
            <person name="Walter M.C."/>
            <person name="O'Connor E."/>
            <person name="Balint B."/>
            <person name="Krizsan K."/>
            <person name="Kiss B."/>
            <person name="Hess J."/>
            <person name="Varga T."/>
            <person name="Slot J."/>
            <person name="Riley R."/>
            <person name="Boka B."/>
            <person name="Rigling D."/>
            <person name="Barry K."/>
            <person name="Lee J."/>
            <person name="Mihaltcheva S."/>
            <person name="LaButti K."/>
            <person name="Lipzen A."/>
            <person name="Waldron R."/>
            <person name="Moloney N.M."/>
            <person name="Sperisen C."/>
            <person name="Kredics L."/>
            <person name="Vagvoelgyi C."/>
            <person name="Patrignani A."/>
            <person name="Fitzpatrick D."/>
            <person name="Nagy I."/>
            <person name="Doyle S."/>
            <person name="Anderson J.B."/>
            <person name="Grigoriev I.V."/>
            <person name="Gueldener U."/>
            <person name="Muensterkoetter M."/>
            <person name="Nagy L.G."/>
        </authorList>
    </citation>
    <scope>NUCLEOTIDE SEQUENCE [LARGE SCALE GENOMIC DNA]</scope>
    <source>
        <strain evidence="4">28-4</strain>
    </source>
</reference>
<dbReference type="GO" id="GO:0003676">
    <property type="term" value="F:nucleic acid binding"/>
    <property type="evidence" value="ECO:0007669"/>
    <property type="project" value="InterPro"/>
</dbReference>
<evidence type="ECO:0000259" key="2">
    <source>
        <dbReference type="PROSITE" id="PS50879"/>
    </source>
</evidence>
<evidence type="ECO:0000313" key="4">
    <source>
        <dbReference type="Proteomes" id="UP000218334"/>
    </source>
</evidence>
<feature type="non-terminal residue" evidence="3">
    <location>
        <position position="1"/>
    </location>
</feature>
<protein>
    <recommendedName>
        <fullName evidence="2">RNase H type-1 domain-containing protein</fullName>
    </recommendedName>
</protein>
<feature type="region of interest" description="Disordered" evidence="1">
    <location>
        <begin position="58"/>
        <end position="84"/>
    </location>
</feature>
<evidence type="ECO:0000256" key="1">
    <source>
        <dbReference type="SAM" id="MobiDB-lite"/>
    </source>
</evidence>
<dbReference type="InterPro" id="IPR036397">
    <property type="entry name" value="RNaseH_sf"/>
</dbReference>
<evidence type="ECO:0000313" key="3">
    <source>
        <dbReference type="EMBL" id="PBK59859.1"/>
    </source>
</evidence>
<dbReference type="PROSITE" id="PS50879">
    <property type="entry name" value="RNASE_H_1"/>
    <property type="match status" value="1"/>
</dbReference>
<feature type="non-terminal residue" evidence="3">
    <location>
        <position position="187"/>
    </location>
</feature>
<proteinExistence type="predicted"/>
<dbReference type="Proteomes" id="UP000218334">
    <property type="component" value="Unassembled WGS sequence"/>
</dbReference>
<gene>
    <name evidence="3" type="ORF">ARMSODRAFT_838995</name>
</gene>